<accession>A0A7S3ZRG9</accession>
<evidence type="ECO:0000313" key="4">
    <source>
        <dbReference type="EMBL" id="CAE0691503.1"/>
    </source>
</evidence>
<dbReference type="OrthoDB" id="5946465at2759"/>
<dbReference type="EMBL" id="HBIW01008201">
    <property type="protein sequence ID" value="CAE0691503.1"/>
    <property type="molecule type" value="Transcribed_RNA"/>
</dbReference>
<dbReference type="EMBL" id="CAKKNE010000005">
    <property type="protein sequence ID" value="CAH0377728.1"/>
    <property type="molecule type" value="Genomic_DNA"/>
</dbReference>
<dbReference type="PROSITE" id="PS50297">
    <property type="entry name" value="ANK_REP_REGION"/>
    <property type="match status" value="1"/>
</dbReference>
<keyword evidence="6" id="KW-1185">Reference proteome</keyword>
<dbReference type="PANTHER" id="PTHR24180:SF45">
    <property type="entry name" value="POLY [ADP-RIBOSE] POLYMERASE TANKYRASE"/>
    <property type="match status" value="1"/>
</dbReference>
<dbReference type="SUPFAM" id="SSF48403">
    <property type="entry name" value="Ankyrin repeat"/>
    <property type="match status" value="1"/>
</dbReference>
<organism evidence="4">
    <name type="scientific">Pelagomonas calceolata</name>
    <dbReference type="NCBI Taxonomy" id="35677"/>
    <lineage>
        <taxon>Eukaryota</taxon>
        <taxon>Sar</taxon>
        <taxon>Stramenopiles</taxon>
        <taxon>Ochrophyta</taxon>
        <taxon>Pelagophyceae</taxon>
        <taxon>Pelagomonadales</taxon>
        <taxon>Pelagomonadaceae</taxon>
        <taxon>Pelagomonas</taxon>
    </lineage>
</organism>
<gene>
    <name evidence="4" type="ORF">PCAL00307_LOCUS6939</name>
    <name evidence="5" type="ORF">PECAL_5P22590</name>
</gene>
<proteinExistence type="predicted"/>
<sequence>MGQQMSYLQDQAMAAAGYKKSGKDQEAALDKALKSADYLASRGADGIAALKDLCKQKKVGGTTLPKGWQQKIPLQGACMNSHMNTSLKFLVEEIKVDLDAPEPLSGDPPIHTAVAWGRPEVVAYLLAKGANANALDAEGLTPLQAAKRRQALLESGDAKYVNRCEEQGMDLKSLREGGKALVALLQGVADENGYGNLSPKAKLPSYSNLFGMA</sequence>
<dbReference type="Proteomes" id="UP000789595">
    <property type="component" value="Unassembled WGS sequence"/>
</dbReference>
<dbReference type="InterPro" id="IPR036770">
    <property type="entry name" value="Ankyrin_rpt-contain_sf"/>
</dbReference>
<keyword evidence="2 3" id="KW-0040">ANK repeat</keyword>
<evidence type="ECO:0000313" key="5">
    <source>
        <dbReference type="EMBL" id="CAH0377728.1"/>
    </source>
</evidence>
<dbReference type="Gene3D" id="1.25.40.20">
    <property type="entry name" value="Ankyrin repeat-containing domain"/>
    <property type="match status" value="1"/>
</dbReference>
<evidence type="ECO:0000256" key="2">
    <source>
        <dbReference type="ARBA" id="ARBA00023043"/>
    </source>
</evidence>
<dbReference type="Pfam" id="PF12796">
    <property type="entry name" value="Ank_2"/>
    <property type="match status" value="1"/>
</dbReference>
<dbReference type="AlphaFoldDB" id="A0A7S3ZRG9"/>
<feature type="repeat" description="ANK" evidence="3">
    <location>
        <begin position="105"/>
        <end position="137"/>
    </location>
</feature>
<name>A0A7S3ZRG9_9STRA</name>
<dbReference type="InterPro" id="IPR051637">
    <property type="entry name" value="Ank_repeat_dom-contain_49"/>
</dbReference>
<evidence type="ECO:0000256" key="3">
    <source>
        <dbReference type="PROSITE-ProRule" id="PRU00023"/>
    </source>
</evidence>
<dbReference type="SMART" id="SM00248">
    <property type="entry name" value="ANK"/>
    <property type="match status" value="2"/>
</dbReference>
<dbReference type="InterPro" id="IPR002110">
    <property type="entry name" value="Ankyrin_rpt"/>
</dbReference>
<keyword evidence="1" id="KW-0677">Repeat</keyword>
<protein>
    <submittedName>
        <fullName evidence="4">Uncharacterized protein</fullName>
    </submittedName>
</protein>
<evidence type="ECO:0000313" key="6">
    <source>
        <dbReference type="Proteomes" id="UP000789595"/>
    </source>
</evidence>
<reference evidence="5" key="2">
    <citation type="submission" date="2021-11" db="EMBL/GenBank/DDBJ databases">
        <authorList>
            <consortium name="Genoscope - CEA"/>
            <person name="William W."/>
        </authorList>
    </citation>
    <scope>NUCLEOTIDE SEQUENCE</scope>
</reference>
<dbReference type="PROSITE" id="PS50088">
    <property type="entry name" value="ANK_REPEAT"/>
    <property type="match status" value="1"/>
</dbReference>
<dbReference type="PANTHER" id="PTHR24180">
    <property type="entry name" value="CYCLIN-DEPENDENT KINASE INHIBITOR 2C-RELATED"/>
    <property type="match status" value="1"/>
</dbReference>
<reference evidence="4" key="1">
    <citation type="submission" date="2021-01" db="EMBL/GenBank/DDBJ databases">
        <authorList>
            <person name="Corre E."/>
            <person name="Pelletier E."/>
            <person name="Niang G."/>
            <person name="Scheremetjew M."/>
            <person name="Finn R."/>
            <person name="Kale V."/>
            <person name="Holt S."/>
            <person name="Cochrane G."/>
            <person name="Meng A."/>
            <person name="Brown T."/>
            <person name="Cohen L."/>
        </authorList>
    </citation>
    <scope>NUCLEOTIDE SEQUENCE</scope>
    <source>
        <strain evidence="4">CCMP1756</strain>
    </source>
</reference>
<evidence type="ECO:0000256" key="1">
    <source>
        <dbReference type="ARBA" id="ARBA00022737"/>
    </source>
</evidence>